<keyword evidence="8" id="KW-1185">Reference proteome</keyword>
<comment type="similarity">
    <text evidence="1 4">Belongs to the TOM1 family.</text>
</comment>
<keyword evidence="3 4" id="KW-0653">Protein transport</keyword>
<dbReference type="PANTHER" id="PTHR13856:SF31">
    <property type="entry name" value="TOM1-LIKE PROTEIN 2"/>
    <property type="match status" value="1"/>
</dbReference>
<dbReference type="InterPro" id="IPR038425">
    <property type="entry name" value="GAT_sf"/>
</dbReference>
<evidence type="ECO:0000259" key="5">
    <source>
        <dbReference type="PROSITE" id="PS50179"/>
    </source>
</evidence>
<dbReference type="EMBL" id="KB359564">
    <property type="protein sequence ID" value="ELV14010.1"/>
    <property type="molecule type" value="Genomic_DNA"/>
</dbReference>
<dbReference type="GO" id="GO:0016020">
    <property type="term" value="C:membrane"/>
    <property type="evidence" value="ECO:0007669"/>
    <property type="project" value="TreeGrafter"/>
</dbReference>
<proteinExistence type="inferred from homology"/>
<dbReference type="CDD" id="cd14238">
    <property type="entry name" value="GAT_TM1L2"/>
    <property type="match status" value="1"/>
</dbReference>
<dbReference type="STRING" id="246437.L8YG62"/>
<dbReference type="FunFam" id="1.20.58.160:FF:000001">
    <property type="entry name" value="TOM1-like protein 2 isoform X1"/>
    <property type="match status" value="1"/>
</dbReference>
<dbReference type="InterPro" id="IPR004152">
    <property type="entry name" value="GAT_dom"/>
</dbReference>
<accession>L8YG62</accession>
<evidence type="ECO:0000256" key="4">
    <source>
        <dbReference type="PIRNR" id="PIRNR036948"/>
    </source>
</evidence>
<feature type="domain" description="VHS" evidence="5">
    <location>
        <begin position="1"/>
        <end position="119"/>
    </location>
</feature>
<dbReference type="GO" id="GO:0035091">
    <property type="term" value="F:phosphatidylinositol binding"/>
    <property type="evidence" value="ECO:0007669"/>
    <property type="project" value="InterPro"/>
</dbReference>
<dbReference type="InParanoid" id="L8YG62"/>
<name>L8YG62_TUPCH</name>
<protein>
    <submittedName>
        <fullName evidence="7">TOM1-like protein 2</fullName>
    </submittedName>
</protein>
<organism evidence="7 8">
    <name type="scientific">Tupaia chinensis</name>
    <name type="common">Chinese tree shrew</name>
    <name type="synonym">Tupaia belangeri chinensis</name>
    <dbReference type="NCBI Taxonomy" id="246437"/>
    <lineage>
        <taxon>Eukaryota</taxon>
        <taxon>Metazoa</taxon>
        <taxon>Chordata</taxon>
        <taxon>Craniata</taxon>
        <taxon>Vertebrata</taxon>
        <taxon>Euteleostomi</taxon>
        <taxon>Mammalia</taxon>
        <taxon>Eutheria</taxon>
        <taxon>Euarchontoglires</taxon>
        <taxon>Scandentia</taxon>
        <taxon>Tupaiidae</taxon>
        <taxon>Tupaia</taxon>
    </lineage>
</organism>
<evidence type="ECO:0000256" key="1">
    <source>
        <dbReference type="ARBA" id="ARBA00007708"/>
    </source>
</evidence>
<dbReference type="GO" id="GO:0015031">
    <property type="term" value="P:protein transport"/>
    <property type="evidence" value="ECO:0007669"/>
    <property type="project" value="UniProtKB-UniRule"/>
</dbReference>
<reference evidence="8" key="1">
    <citation type="submission" date="2012-07" db="EMBL/GenBank/DDBJ databases">
        <title>Genome of the Chinese tree shrew, a rising model animal genetically related to primates.</title>
        <authorList>
            <person name="Zhang G."/>
            <person name="Fan Y."/>
            <person name="Yao Y."/>
            <person name="Huang Z."/>
        </authorList>
    </citation>
    <scope>NUCLEOTIDE SEQUENCE [LARGE SCALE GENOMIC DNA]</scope>
</reference>
<dbReference type="Pfam" id="PF03127">
    <property type="entry name" value="GAT"/>
    <property type="match status" value="1"/>
</dbReference>
<evidence type="ECO:0000313" key="8">
    <source>
        <dbReference type="Proteomes" id="UP000011518"/>
    </source>
</evidence>
<evidence type="ECO:0000313" key="7">
    <source>
        <dbReference type="EMBL" id="ELV14010.1"/>
    </source>
</evidence>
<dbReference type="FunFam" id="1.25.40.90:FF:000003">
    <property type="entry name" value="TOM1-like protein 2 isoform X1"/>
    <property type="match status" value="1"/>
</dbReference>
<evidence type="ECO:0000256" key="3">
    <source>
        <dbReference type="ARBA" id="ARBA00022927"/>
    </source>
</evidence>
<dbReference type="GO" id="GO:0030276">
    <property type="term" value="F:clathrin binding"/>
    <property type="evidence" value="ECO:0007669"/>
    <property type="project" value="TreeGrafter"/>
</dbReference>
<dbReference type="Gene3D" id="1.20.58.160">
    <property type="match status" value="1"/>
</dbReference>
<dbReference type="GO" id="GO:0043130">
    <property type="term" value="F:ubiquitin binding"/>
    <property type="evidence" value="ECO:0007669"/>
    <property type="project" value="InterPro"/>
</dbReference>
<dbReference type="PANTHER" id="PTHR13856">
    <property type="entry name" value="VHS DOMAIN CONTAINING PROTEIN FAMILY"/>
    <property type="match status" value="1"/>
</dbReference>
<evidence type="ECO:0000259" key="6">
    <source>
        <dbReference type="PROSITE" id="PS50909"/>
    </source>
</evidence>
<dbReference type="PROSITE" id="PS50909">
    <property type="entry name" value="GAT"/>
    <property type="match status" value="1"/>
</dbReference>
<dbReference type="Pfam" id="PF00790">
    <property type="entry name" value="VHS"/>
    <property type="match status" value="1"/>
</dbReference>
<dbReference type="PIRSF" id="PIRSF036948">
    <property type="entry name" value="TOM1"/>
    <property type="match status" value="1"/>
</dbReference>
<reference evidence="8" key="2">
    <citation type="journal article" date="2013" name="Nat. Commun.">
        <title>Genome of the Chinese tree shrew.</title>
        <authorList>
            <person name="Fan Y."/>
            <person name="Huang Z.Y."/>
            <person name="Cao C.C."/>
            <person name="Chen C.S."/>
            <person name="Chen Y.X."/>
            <person name="Fan D.D."/>
            <person name="He J."/>
            <person name="Hou H.L."/>
            <person name="Hu L."/>
            <person name="Hu X.T."/>
            <person name="Jiang X.T."/>
            <person name="Lai R."/>
            <person name="Lang Y.S."/>
            <person name="Liang B."/>
            <person name="Liao S.G."/>
            <person name="Mu D."/>
            <person name="Ma Y.Y."/>
            <person name="Niu Y.Y."/>
            <person name="Sun X.Q."/>
            <person name="Xia J.Q."/>
            <person name="Xiao J."/>
            <person name="Xiong Z.Q."/>
            <person name="Xu L."/>
            <person name="Yang L."/>
            <person name="Zhang Y."/>
            <person name="Zhao W."/>
            <person name="Zhao X.D."/>
            <person name="Zheng Y.T."/>
            <person name="Zhou J.M."/>
            <person name="Zhu Y.B."/>
            <person name="Zhang G.J."/>
            <person name="Wang J."/>
            <person name="Yao Y.G."/>
        </authorList>
    </citation>
    <scope>NUCLEOTIDE SEQUENCE [LARGE SCALE GENOMIC DNA]</scope>
</reference>
<dbReference type="InterPro" id="IPR014645">
    <property type="entry name" value="TOM1"/>
</dbReference>
<dbReference type="Gene3D" id="1.25.40.90">
    <property type="match status" value="1"/>
</dbReference>
<dbReference type="PROSITE" id="PS50179">
    <property type="entry name" value="VHS"/>
    <property type="match status" value="1"/>
</dbReference>
<dbReference type="InterPro" id="IPR008942">
    <property type="entry name" value="ENTH_VHS"/>
</dbReference>
<dbReference type="SUPFAM" id="SSF89009">
    <property type="entry name" value="GAT-like domain"/>
    <property type="match status" value="1"/>
</dbReference>
<dbReference type="GO" id="GO:0007165">
    <property type="term" value="P:signal transduction"/>
    <property type="evidence" value="ECO:0007669"/>
    <property type="project" value="TreeGrafter"/>
</dbReference>
<dbReference type="GO" id="GO:0005768">
    <property type="term" value="C:endosome"/>
    <property type="evidence" value="ECO:0007669"/>
    <property type="project" value="TreeGrafter"/>
</dbReference>
<evidence type="ECO:0000256" key="2">
    <source>
        <dbReference type="ARBA" id="ARBA00022448"/>
    </source>
</evidence>
<dbReference type="FunCoup" id="L8YG62">
    <property type="interactions" value="604"/>
</dbReference>
<keyword evidence="2 4" id="KW-0813">Transport</keyword>
<sequence>MEVCDIINETEEGPKDAIRALKKRLNGNRNYREVMLALTVLETCVKNCGHRFHVLVANRDFIDSVLVKIIAPKNNPPTIVQDKVLALIQAWADAFRSSPDLTGVVHIYEELKRKGVEFPMADLDALSPIHTPQRAPALSMTGPITANSEQIARLRSELDVVRGNTKVMSEMLTEMVPGQEDPSDLELLQELNRTCRAMQQRIVQLISRVSNEEVTEELLHVNDDLNNVFLRYERFERYRSGRSVQNASNGVLNEVTEDNLIDLGPGSPAVVSPMVGNTAPPSSLSSQLAGLDLGTESVSGTLSSLQQCSPRDGFDMFAQTRGSSLAEQRKTVTYEDPQAVGGLASALDSRKQNSEVIPVTQSSVMDDIEVWLRTDLKGDDLEEGVTTKSPGPRAQKDLQAPSWGELVPEAARAAGSPAMAVWTPSLSIPGTRCTLTPTAHAALSVQGFAREASSVSAPCLGCGLACGSSSLYLQDPAADSPAARWRFQMPGRAGATPGSTLCPIRLSLS</sequence>
<feature type="domain" description="GAT" evidence="6">
    <location>
        <begin position="149"/>
        <end position="237"/>
    </location>
</feature>
<gene>
    <name evidence="7" type="ORF">TREES_T100005774</name>
</gene>
<dbReference type="SUPFAM" id="SSF48464">
    <property type="entry name" value="ENTH/VHS domain"/>
    <property type="match status" value="1"/>
</dbReference>
<dbReference type="SMART" id="SM00288">
    <property type="entry name" value="VHS"/>
    <property type="match status" value="1"/>
</dbReference>
<dbReference type="Proteomes" id="UP000011518">
    <property type="component" value="Unassembled WGS sequence"/>
</dbReference>
<dbReference type="AlphaFoldDB" id="L8YG62"/>
<dbReference type="InterPro" id="IPR002014">
    <property type="entry name" value="VHS_dom"/>
</dbReference>